<dbReference type="InterPro" id="IPR050832">
    <property type="entry name" value="Bact_Acetyltransf"/>
</dbReference>
<dbReference type="Gene3D" id="3.40.630.30">
    <property type="match status" value="1"/>
</dbReference>
<dbReference type="AlphaFoldDB" id="A0A1Q6FD75"/>
<dbReference type="STRING" id="28117.BHV66_01765"/>
<dbReference type="PROSITE" id="PS51186">
    <property type="entry name" value="GNAT"/>
    <property type="match status" value="1"/>
</dbReference>
<proteinExistence type="predicted"/>
<evidence type="ECO:0000256" key="2">
    <source>
        <dbReference type="ARBA" id="ARBA00023315"/>
    </source>
</evidence>
<dbReference type="GO" id="GO:0016747">
    <property type="term" value="F:acyltransferase activity, transferring groups other than amino-acyl groups"/>
    <property type="evidence" value="ECO:0007669"/>
    <property type="project" value="InterPro"/>
</dbReference>
<gene>
    <name evidence="4" type="ORF">BHV66_01765</name>
</gene>
<dbReference type="InterPro" id="IPR000182">
    <property type="entry name" value="GNAT_dom"/>
</dbReference>
<dbReference type="Proteomes" id="UP000187417">
    <property type="component" value="Unassembled WGS sequence"/>
</dbReference>
<keyword evidence="2" id="KW-0012">Acyltransferase</keyword>
<dbReference type="RefSeq" id="WP_004329980.1">
    <property type="nucleotide sequence ID" value="NZ_BAAFKT010000002.1"/>
</dbReference>
<dbReference type="InterPro" id="IPR016181">
    <property type="entry name" value="Acyl_CoA_acyltransferase"/>
</dbReference>
<dbReference type="PANTHER" id="PTHR43877:SF2">
    <property type="entry name" value="AMINOALKYLPHOSPHONATE N-ACETYLTRANSFERASE-RELATED"/>
    <property type="match status" value="1"/>
</dbReference>
<feature type="domain" description="N-acetyltransferase" evidence="3">
    <location>
        <begin position="13"/>
        <end position="178"/>
    </location>
</feature>
<organism evidence="4 5">
    <name type="scientific">Alistipes putredinis</name>
    <dbReference type="NCBI Taxonomy" id="28117"/>
    <lineage>
        <taxon>Bacteria</taxon>
        <taxon>Pseudomonadati</taxon>
        <taxon>Bacteroidota</taxon>
        <taxon>Bacteroidia</taxon>
        <taxon>Bacteroidales</taxon>
        <taxon>Rikenellaceae</taxon>
        <taxon>Alistipes</taxon>
    </lineage>
</organism>
<accession>A0A1Q6FD75</accession>
<dbReference type="SUPFAM" id="SSF55729">
    <property type="entry name" value="Acyl-CoA N-acyltransferases (Nat)"/>
    <property type="match status" value="1"/>
</dbReference>
<evidence type="ECO:0000313" key="5">
    <source>
        <dbReference type="Proteomes" id="UP000187417"/>
    </source>
</evidence>
<name>A0A1Q6FD75_9BACT</name>
<evidence type="ECO:0000259" key="3">
    <source>
        <dbReference type="PROSITE" id="PS51186"/>
    </source>
</evidence>
<protein>
    <submittedName>
        <fullName evidence="4">GNAT family N-acetyltransferase</fullName>
    </submittedName>
</protein>
<dbReference type="Pfam" id="PF00583">
    <property type="entry name" value="Acetyltransf_1"/>
    <property type="match status" value="1"/>
</dbReference>
<sequence>MNATTTVLQTDSLLFRPTLPDDLERICTIIRQAQAQMRLRGSRQWQNGYPAAAHITDDIDRGYGHVLCTHTGLVVAYGAVVFDGEPAYAEIDGTWLDQAPYVVLHRLAVAQEVKGQGIATEFMRRTMTLARERGTGSFRIDTNFDNRCMLRLLAKFGFVRCGEIHYAGDPRIAFQKIL</sequence>
<reference evidence="4 5" key="1">
    <citation type="journal article" date="2016" name="Nat. Biotechnol.">
        <title>Measurement of bacterial replication rates in microbial communities.</title>
        <authorList>
            <person name="Brown C.T."/>
            <person name="Olm M.R."/>
            <person name="Thomas B.C."/>
            <person name="Banfield J.F."/>
        </authorList>
    </citation>
    <scope>NUCLEOTIDE SEQUENCE [LARGE SCALE GENOMIC DNA]</scope>
    <source>
        <strain evidence="4">CAG:67_53_122</strain>
    </source>
</reference>
<evidence type="ECO:0000313" key="4">
    <source>
        <dbReference type="EMBL" id="OKY96808.1"/>
    </source>
</evidence>
<dbReference type="CDD" id="cd04301">
    <property type="entry name" value="NAT_SF"/>
    <property type="match status" value="1"/>
</dbReference>
<dbReference type="PANTHER" id="PTHR43877">
    <property type="entry name" value="AMINOALKYLPHOSPHONATE N-ACETYLTRANSFERASE-RELATED-RELATED"/>
    <property type="match status" value="1"/>
</dbReference>
<dbReference type="EMBL" id="MNQH01000001">
    <property type="protein sequence ID" value="OKY96808.1"/>
    <property type="molecule type" value="Genomic_DNA"/>
</dbReference>
<comment type="caution">
    <text evidence="4">The sequence shown here is derived from an EMBL/GenBank/DDBJ whole genome shotgun (WGS) entry which is preliminary data.</text>
</comment>
<keyword evidence="1 4" id="KW-0808">Transferase</keyword>
<evidence type="ECO:0000256" key="1">
    <source>
        <dbReference type="ARBA" id="ARBA00022679"/>
    </source>
</evidence>
<dbReference type="GeneID" id="73804063"/>